<gene>
    <name evidence="1" type="ORF">LCGC14_1271970</name>
</gene>
<evidence type="ECO:0000313" key="1">
    <source>
        <dbReference type="EMBL" id="KKM87140.1"/>
    </source>
</evidence>
<dbReference type="EMBL" id="LAZR01007149">
    <property type="protein sequence ID" value="KKM87140.1"/>
    <property type="molecule type" value="Genomic_DNA"/>
</dbReference>
<comment type="caution">
    <text evidence="1">The sequence shown here is derived from an EMBL/GenBank/DDBJ whole genome shotgun (WGS) entry which is preliminary data.</text>
</comment>
<evidence type="ECO:0008006" key="2">
    <source>
        <dbReference type="Google" id="ProtNLM"/>
    </source>
</evidence>
<dbReference type="InterPro" id="IPR011335">
    <property type="entry name" value="Restrct_endonuc-II-like"/>
</dbReference>
<organism evidence="1">
    <name type="scientific">marine sediment metagenome</name>
    <dbReference type="NCBI Taxonomy" id="412755"/>
    <lineage>
        <taxon>unclassified sequences</taxon>
        <taxon>metagenomes</taxon>
        <taxon>ecological metagenomes</taxon>
    </lineage>
</organism>
<sequence length="416" mass="48779">MTEDNLFIEDIDWTLIDPEKFEKLIYFLLDSIGMKNIIWRKGGPGVSATDGGRDLECEDHIVGLDGSVRTEKWWIEVKYRTNTLEKTKVHETLINALGFPDVDVIGIVTNNVITNPTRDWIENFKQNKHQRFVIWEGHHLEKIIKSDPSLIYSFFPSSLTLKGRFNIIDTRFYSYLQLPSGTDLVDIWENKDKLDFSSKVILPIILAEATFGDLFKRQWALWFEKDLLLETFLSGLLNIIYLLHKCEALGKDNIFIMEGMEYLLLSNLLNFKANDITEDIDMNILHNWSKNKQEKSENSYDLIQMILKPIISNTCLNLLGVCDQNYLCKKLILDSNTKKEYMKKFILNEINEKRSLLIIQNRKENCKYDLEIPDNNCPLMYIRDNHKITDKNSLLKELEITQKIFMELRDTIFRLS</sequence>
<name>A0A0F9NEG2_9ZZZZ</name>
<dbReference type="AlphaFoldDB" id="A0A0F9NEG2"/>
<accession>A0A0F9NEG2</accession>
<proteinExistence type="predicted"/>
<protein>
    <recommendedName>
        <fullName evidence="2">Restriction endonuclease type IV Mrr domain-containing protein</fullName>
    </recommendedName>
</protein>
<reference evidence="1" key="1">
    <citation type="journal article" date="2015" name="Nature">
        <title>Complex archaea that bridge the gap between prokaryotes and eukaryotes.</title>
        <authorList>
            <person name="Spang A."/>
            <person name="Saw J.H."/>
            <person name="Jorgensen S.L."/>
            <person name="Zaremba-Niedzwiedzka K."/>
            <person name="Martijn J."/>
            <person name="Lind A.E."/>
            <person name="van Eijk R."/>
            <person name="Schleper C."/>
            <person name="Guy L."/>
            <person name="Ettema T.J."/>
        </authorList>
    </citation>
    <scope>NUCLEOTIDE SEQUENCE</scope>
</reference>
<dbReference type="SUPFAM" id="SSF52980">
    <property type="entry name" value="Restriction endonuclease-like"/>
    <property type="match status" value="1"/>
</dbReference>